<dbReference type="PANTHER" id="PTHR46513:SF13">
    <property type="entry name" value="EGF-LIKE DOMAIN-CONTAINING PROTEIN"/>
    <property type="match status" value="1"/>
</dbReference>
<dbReference type="InterPro" id="IPR011042">
    <property type="entry name" value="6-blade_b-propeller_TolB-like"/>
</dbReference>
<dbReference type="Proteomes" id="UP000596742">
    <property type="component" value="Unassembled WGS sequence"/>
</dbReference>
<organism evidence="2 3">
    <name type="scientific">Mytilus galloprovincialis</name>
    <name type="common">Mediterranean mussel</name>
    <dbReference type="NCBI Taxonomy" id="29158"/>
    <lineage>
        <taxon>Eukaryota</taxon>
        <taxon>Metazoa</taxon>
        <taxon>Spiralia</taxon>
        <taxon>Lophotrochozoa</taxon>
        <taxon>Mollusca</taxon>
        <taxon>Bivalvia</taxon>
        <taxon>Autobranchia</taxon>
        <taxon>Pteriomorphia</taxon>
        <taxon>Mytilida</taxon>
        <taxon>Mytiloidea</taxon>
        <taxon>Mytilidae</taxon>
        <taxon>Mytilinae</taxon>
        <taxon>Mytilus</taxon>
    </lineage>
</organism>
<dbReference type="AlphaFoldDB" id="A0A8B6HE95"/>
<dbReference type="GO" id="GO:0042813">
    <property type="term" value="F:Wnt receptor activity"/>
    <property type="evidence" value="ECO:0007669"/>
    <property type="project" value="TreeGrafter"/>
</dbReference>
<dbReference type="GO" id="GO:0005886">
    <property type="term" value="C:plasma membrane"/>
    <property type="evidence" value="ECO:0007669"/>
    <property type="project" value="TreeGrafter"/>
</dbReference>
<dbReference type="SUPFAM" id="SSF63825">
    <property type="entry name" value="YWTD domain"/>
    <property type="match status" value="2"/>
</dbReference>
<feature type="domain" description="Prolow-density lipoprotein receptor-related protein 1-like beta-propeller" evidence="1">
    <location>
        <begin position="350"/>
        <end position="424"/>
    </location>
</feature>
<dbReference type="Gene3D" id="2.120.10.30">
    <property type="entry name" value="TolB, C-terminal domain"/>
    <property type="match status" value="2"/>
</dbReference>
<proteinExistence type="predicted"/>
<name>A0A8B6HE95_MYTGA</name>
<evidence type="ECO:0000259" key="1">
    <source>
        <dbReference type="Pfam" id="PF16472"/>
    </source>
</evidence>
<dbReference type="EMBL" id="UYJE01009872">
    <property type="protein sequence ID" value="VDI77712.1"/>
    <property type="molecule type" value="Genomic_DNA"/>
</dbReference>
<sequence>MKVKFLKEKSCRQEKLLFSTANKVKEIDTDTGIVEDLATHTSIVYSIVYDVKERYVYIPRLHENIIVRFPYPNNKTISFEIVVLTTGPFSVAFDSENSHLFWTETGLSGKIMRCNSDGSDVIPIVNVTSPMALTLDTHNRWIYYSKAAGHALHRVTFDGKENHVVINLTSRLVDILVDFVSKRLIWMEYDTGDLKSASYNGSDVKTVRSTNVTSSNREIDIRGDYVFYTSTNKILKVHKSSGQIPAIVHTDTTQIYGLLFYKQDGLEEKLLFSTHGYVKEIDLKSGAVKVLLNVAGNFMFALAYDYDERYLYIPIRSGDIVKFPYPNNQTVQFEIVVSTNPIIGIAFDSVNKHIYWTEDEKGKIMRCNKDGTNKTTIFEETQPGGLSIDIENRWIYYGQDLINGKIYRLTFDGKDKRVIYNPSSHVFGIQV</sequence>
<evidence type="ECO:0000313" key="2">
    <source>
        <dbReference type="EMBL" id="VDI77712.1"/>
    </source>
</evidence>
<accession>A0A8B6HE95</accession>
<dbReference type="GO" id="GO:0060070">
    <property type="term" value="P:canonical Wnt signaling pathway"/>
    <property type="evidence" value="ECO:0007669"/>
    <property type="project" value="TreeGrafter"/>
</dbReference>
<evidence type="ECO:0000313" key="3">
    <source>
        <dbReference type="Proteomes" id="UP000596742"/>
    </source>
</evidence>
<dbReference type="Pfam" id="PF16472">
    <property type="entry name" value="DUF5050"/>
    <property type="match status" value="1"/>
</dbReference>
<gene>
    <name evidence="2" type="ORF">MGAL_10B056096</name>
</gene>
<protein>
    <recommendedName>
        <fullName evidence="1">Prolow-density lipoprotein receptor-related protein 1-like beta-propeller domain-containing protein</fullName>
    </recommendedName>
</protein>
<dbReference type="SMART" id="SM00135">
    <property type="entry name" value="LY"/>
    <property type="match status" value="5"/>
</dbReference>
<dbReference type="InterPro" id="IPR000033">
    <property type="entry name" value="LDLR_classB_rpt"/>
</dbReference>
<dbReference type="OrthoDB" id="5958943at2759"/>
<comment type="caution">
    <text evidence="2">The sequence shown here is derived from an EMBL/GenBank/DDBJ whole genome shotgun (WGS) entry which is preliminary data.</text>
</comment>
<dbReference type="PANTHER" id="PTHR46513">
    <property type="entry name" value="VITELLOGENIN RECEPTOR-LIKE PROTEIN-RELATED-RELATED"/>
    <property type="match status" value="1"/>
</dbReference>
<keyword evidence="3" id="KW-1185">Reference proteome</keyword>
<dbReference type="GO" id="GO:0017147">
    <property type="term" value="F:Wnt-protein binding"/>
    <property type="evidence" value="ECO:0007669"/>
    <property type="project" value="TreeGrafter"/>
</dbReference>
<dbReference type="InterPro" id="IPR032485">
    <property type="entry name" value="LRP1-like_beta_prop"/>
</dbReference>
<feature type="non-terminal residue" evidence="2">
    <location>
        <position position="431"/>
    </location>
</feature>
<reference evidence="2" key="1">
    <citation type="submission" date="2018-11" db="EMBL/GenBank/DDBJ databases">
        <authorList>
            <person name="Alioto T."/>
            <person name="Alioto T."/>
        </authorList>
    </citation>
    <scope>NUCLEOTIDE SEQUENCE</scope>
</reference>
<dbReference type="InterPro" id="IPR050778">
    <property type="entry name" value="Cueball_EGF_LRP_Nidogen"/>
</dbReference>